<protein>
    <submittedName>
        <fullName evidence="9">Carbohydrate ABC transporter permease</fullName>
    </submittedName>
</protein>
<comment type="similarity">
    <text evidence="7">Belongs to the binding-protein-dependent transport system permease family.</text>
</comment>
<keyword evidence="4 7" id="KW-0812">Transmembrane</keyword>
<evidence type="ECO:0000256" key="2">
    <source>
        <dbReference type="ARBA" id="ARBA00022448"/>
    </source>
</evidence>
<evidence type="ECO:0000259" key="8">
    <source>
        <dbReference type="PROSITE" id="PS50928"/>
    </source>
</evidence>
<keyword evidence="2 7" id="KW-0813">Transport</keyword>
<dbReference type="InterPro" id="IPR035906">
    <property type="entry name" value="MetI-like_sf"/>
</dbReference>
<dbReference type="Gene3D" id="1.10.3720.10">
    <property type="entry name" value="MetI-like"/>
    <property type="match status" value="1"/>
</dbReference>
<gene>
    <name evidence="9" type="ORF">H9786_08195</name>
</gene>
<proteinExistence type="inferred from homology"/>
<organism evidence="9 10">
    <name type="scientific">Candidatus Brachybacterium merdavium</name>
    <dbReference type="NCBI Taxonomy" id="2838513"/>
    <lineage>
        <taxon>Bacteria</taxon>
        <taxon>Bacillati</taxon>
        <taxon>Actinomycetota</taxon>
        <taxon>Actinomycetes</taxon>
        <taxon>Micrococcales</taxon>
        <taxon>Dermabacteraceae</taxon>
        <taxon>Brachybacterium</taxon>
    </lineage>
</organism>
<dbReference type="CDD" id="cd06261">
    <property type="entry name" value="TM_PBP2"/>
    <property type="match status" value="1"/>
</dbReference>
<dbReference type="AlphaFoldDB" id="A0A9D2LD96"/>
<dbReference type="SUPFAM" id="SSF161098">
    <property type="entry name" value="MetI-like"/>
    <property type="match status" value="1"/>
</dbReference>
<evidence type="ECO:0000256" key="5">
    <source>
        <dbReference type="ARBA" id="ARBA00022989"/>
    </source>
</evidence>
<evidence type="ECO:0000256" key="7">
    <source>
        <dbReference type="RuleBase" id="RU363032"/>
    </source>
</evidence>
<reference evidence="9" key="2">
    <citation type="submission" date="2021-04" db="EMBL/GenBank/DDBJ databases">
        <authorList>
            <person name="Gilroy R."/>
        </authorList>
    </citation>
    <scope>NUCLEOTIDE SEQUENCE</scope>
    <source>
        <strain evidence="9">ChiHjej13B12-24818</strain>
    </source>
</reference>
<evidence type="ECO:0000256" key="3">
    <source>
        <dbReference type="ARBA" id="ARBA00022475"/>
    </source>
</evidence>
<evidence type="ECO:0000256" key="6">
    <source>
        <dbReference type="ARBA" id="ARBA00023136"/>
    </source>
</evidence>
<dbReference type="PROSITE" id="PS51318">
    <property type="entry name" value="TAT"/>
    <property type="match status" value="1"/>
</dbReference>
<feature type="transmembrane region" description="Helical" evidence="7">
    <location>
        <begin position="137"/>
        <end position="158"/>
    </location>
</feature>
<dbReference type="InterPro" id="IPR000515">
    <property type="entry name" value="MetI-like"/>
</dbReference>
<keyword evidence="3" id="KW-1003">Cell membrane</keyword>
<feature type="transmembrane region" description="Helical" evidence="7">
    <location>
        <begin position="103"/>
        <end position="125"/>
    </location>
</feature>
<keyword evidence="6 7" id="KW-0472">Membrane</keyword>
<dbReference type="Proteomes" id="UP000823823">
    <property type="component" value="Unassembled WGS sequence"/>
</dbReference>
<comment type="caution">
    <text evidence="9">The sequence shown here is derived from an EMBL/GenBank/DDBJ whole genome shotgun (WGS) entry which is preliminary data.</text>
</comment>
<dbReference type="InterPro" id="IPR006311">
    <property type="entry name" value="TAT_signal"/>
</dbReference>
<evidence type="ECO:0000256" key="4">
    <source>
        <dbReference type="ARBA" id="ARBA00022692"/>
    </source>
</evidence>
<evidence type="ECO:0000256" key="1">
    <source>
        <dbReference type="ARBA" id="ARBA00004651"/>
    </source>
</evidence>
<name>A0A9D2LD96_9MICO</name>
<dbReference type="GO" id="GO:0055085">
    <property type="term" value="P:transmembrane transport"/>
    <property type="evidence" value="ECO:0007669"/>
    <property type="project" value="InterPro"/>
</dbReference>
<reference evidence="9" key="1">
    <citation type="journal article" date="2021" name="PeerJ">
        <title>Extensive microbial diversity within the chicken gut microbiome revealed by metagenomics and culture.</title>
        <authorList>
            <person name="Gilroy R."/>
            <person name="Ravi A."/>
            <person name="Getino M."/>
            <person name="Pursley I."/>
            <person name="Horton D.L."/>
            <person name="Alikhan N.F."/>
            <person name="Baker D."/>
            <person name="Gharbi K."/>
            <person name="Hall N."/>
            <person name="Watson M."/>
            <person name="Adriaenssens E.M."/>
            <person name="Foster-Nyarko E."/>
            <person name="Jarju S."/>
            <person name="Secka A."/>
            <person name="Antonio M."/>
            <person name="Oren A."/>
            <person name="Chaudhuri R.R."/>
            <person name="La Ragione R."/>
            <person name="Hildebrand F."/>
            <person name="Pallen M.J."/>
        </authorList>
    </citation>
    <scope>NUCLEOTIDE SEQUENCE</scope>
    <source>
        <strain evidence="9">ChiHjej13B12-24818</strain>
    </source>
</reference>
<sequence length="269" mass="29618">MSDLRRPLLLAAALLLALLTAAPILLMTASAFKQADAVFDGRLIPAEPTWENFRYVFATVPFVRYLGNSLLLATVVTVVSMAFHSMSAFALARLEFPGRDRIFFAFFSTILVSMPMIIVPLFMVVRELGLLNTLPGVAAPMIFQGFALFLLRQFYLTLPTELEESARLDGCGPFRIYLRIALPLSRPILAALAIFVFLGAWNAFLWPLTTTSDESKWVVQVGISALQGEHAGAWNYILAGATVATVPTLALFLVFQKQIIESIKTTGLK</sequence>
<evidence type="ECO:0000313" key="9">
    <source>
        <dbReference type="EMBL" id="HJB10497.1"/>
    </source>
</evidence>
<dbReference type="Pfam" id="PF00528">
    <property type="entry name" value="BPD_transp_1"/>
    <property type="match status" value="1"/>
</dbReference>
<accession>A0A9D2LD96</accession>
<dbReference type="GO" id="GO:0005886">
    <property type="term" value="C:plasma membrane"/>
    <property type="evidence" value="ECO:0007669"/>
    <property type="project" value="UniProtKB-SubCell"/>
</dbReference>
<feature type="transmembrane region" description="Helical" evidence="7">
    <location>
        <begin position="70"/>
        <end position="91"/>
    </location>
</feature>
<feature type="domain" description="ABC transmembrane type-1" evidence="8">
    <location>
        <begin position="66"/>
        <end position="255"/>
    </location>
</feature>
<dbReference type="PROSITE" id="PS50928">
    <property type="entry name" value="ABC_TM1"/>
    <property type="match status" value="1"/>
</dbReference>
<dbReference type="PANTHER" id="PTHR43744">
    <property type="entry name" value="ABC TRANSPORTER PERMEASE PROTEIN MG189-RELATED-RELATED"/>
    <property type="match status" value="1"/>
</dbReference>
<feature type="transmembrane region" description="Helical" evidence="7">
    <location>
        <begin position="233"/>
        <end position="255"/>
    </location>
</feature>
<dbReference type="PANTHER" id="PTHR43744:SF12">
    <property type="entry name" value="ABC TRANSPORTER PERMEASE PROTEIN MG189-RELATED"/>
    <property type="match status" value="1"/>
</dbReference>
<evidence type="ECO:0000313" key="10">
    <source>
        <dbReference type="Proteomes" id="UP000823823"/>
    </source>
</evidence>
<feature type="transmembrane region" description="Helical" evidence="7">
    <location>
        <begin position="188"/>
        <end position="208"/>
    </location>
</feature>
<comment type="subcellular location">
    <subcellularLocation>
        <location evidence="1 7">Cell membrane</location>
        <topology evidence="1 7">Multi-pass membrane protein</topology>
    </subcellularLocation>
</comment>
<dbReference type="EMBL" id="DWZH01000060">
    <property type="protein sequence ID" value="HJB10497.1"/>
    <property type="molecule type" value="Genomic_DNA"/>
</dbReference>
<keyword evidence="5 7" id="KW-1133">Transmembrane helix</keyword>